<dbReference type="PROSITE" id="PS51118">
    <property type="entry name" value="HTH_HXLR"/>
    <property type="match status" value="1"/>
</dbReference>
<keyword evidence="3" id="KW-0804">Transcription</keyword>
<proteinExistence type="predicted"/>
<name>A0ABV5Y8K0_9ACTN</name>
<evidence type="ECO:0000313" key="5">
    <source>
        <dbReference type="EMBL" id="MFB9831355.1"/>
    </source>
</evidence>
<dbReference type="Proteomes" id="UP001589627">
    <property type="component" value="Unassembled WGS sequence"/>
</dbReference>
<gene>
    <name evidence="5" type="ORF">ACFFNX_04045</name>
</gene>
<feature type="domain" description="HTH hxlR-type" evidence="4">
    <location>
        <begin position="13"/>
        <end position="110"/>
    </location>
</feature>
<organism evidence="5 6">
    <name type="scientific">Actinoallomurus acaciae</name>
    <dbReference type="NCBI Taxonomy" id="502577"/>
    <lineage>
        <taxon>Bacteria</taxon>
        <taxon>Bacillati</taxon>
        <taxon>Actinomycetota</taxon>
        <taxon>Actinomycetes</taxon>
        <taxon>Streptosporangiales</taxon>
        <taxon>Thermomonosporaceae</taxon>
        <taxon>Actinoallomurus</taxon>
    </lineage>
</organism>
<reference evidence="5 6" key="1">
    <citation type="submission" date="2024-09" db="EMBL/GenBank/DDBJ databases">
        <authorList>
            <person name="Sun Q."/>
            <person name="Mori K."/>
        </authorList>
    </citation>
    <scope>NUCLEOTIDE SEQUENCE [LARGE SCALE GENOMIC DNA]</scope>
    <source>
        <strain evidence="5 6">TBRC 0563</strain>
    </source>
</reference>
<dbReference type="InterPro" id="IPR002577">
    <property type="entry name" value="HTH_HxlR"/>
</dbReference>
<comment type="caution">
    <text evidence="5">The sequence shown here is derived from an EMBL/GenBank/DDBJ whole genome shotgun (WGS) entry which is preliminary data.</text>
</comment>
<dbReference type="Gene3D" id="1.10.10.10">
    <property type="entry name" value="Winged helix-like DNA-binding domain superfamily/Winged helix DNA-binding domain"/>
    <property type="match status" value="1"/>
</dbReference>
<accession>A0ABV5Y8K0</accession>
<dbReference type="PANTHER" id="PTHR33204:SF18">
    <property type="entry name" value="TRANSCRIPTIONAL REGULATORY PROTEIN"/>
    <property type="match status" value="1"/>
</dbReference>
<dbReference type="Pfam" id="PF01638">
    <property type="entry name" value="HxlR"/>
    <property type="match status" value="1"/>
</dbReference>
<evidence type="ECO:0000256" key="2">
    <source>
        <dbReference type="ARBA" id="ARBA00023125"/>
    </source>
</evidence>
<evidence type="ECO:0000313" key="6">
    <source>
        <dbReference type="Proteomes" id="UP001589627"/>
    </source>
</evidence>
<keyword evidence="1" id="KW-0805">Transcription regulation</keyword>
<dbReference type="RefSeq" id="WP_378195271.1">
    <property type="nucleotide sequence ID" value="NZ_JBHLZP010000015.1"/>
</dbReference>
<dbReference type="EMBL" id="JBHLZP010000015">
    <property type="protein sequence ID" value="MFB9831355.1"/>
    <property type="molecule type" value="Genomic_DNA"/>
</dbReference>
<evidence type="ECO:0000256" key="3">
    <source>
        <dbReference type="ARBA" id="ARBA00023163"/>
    </source>
</evidence>
<dbReference type="SUPFAM" id="SSF46785">
    <property type="entry name" value="Winged helix' DNA-binding domain"/>
    <property type="match status" value="1"/>
</dbReference>
<evidence type="ECO:0000256" key="1">
    <source>
        <dbReference type="ARBA" id="ARBA00023015"/>
    </source>
</evidence>
<keyword evidence="6" id="KW-1185">Reference proteome</keyword>
<sequence>MAARGVSHQRAECPVARTVDVIGDRWSLLIVRDAFDGIRRFSELQRNLGLAKNILAARLRTLVAQGILDVVPAADGSAYHEYVLTAKGRELFGVIVALRKWGETHLFEEDEPHSALLDTEHELPVTLQVTNAKGRPISAADAFVRKVSTSST</sequence>
<evidence type="ECO:0000259" key="4">
    <source>
        <dbReference type="PROSITE" id="PS51118"/>
    </source>
</evidence>
<dbReference type="InterPro" id="IPR036388">
    <property type="entry name" value="WH-like_DNA-bd_sf"/>
</dbReference>
<keyword evidence="2" id="KW-0238">DNA-binding</keyword>
<dbReference type="InterPro" id="IPR036390">
    <property type="entry name" value="WH_DNA-bd_sf"/>
</dbReference>
<protein>
    <submittedName>
        <fullName evidence="5">Winged helix-turn-helix transcriptional regulator</fullName>
    </submittedName>
</protein>
<dbReference type="PANTHER" id="PTHR33204">
    <property type="entry name" value="TRANSCRIPTIONAL REGULATOR, MARR FAMILY"/>
    <property type="match status" value="1"/>
</dbReference>